<feature type="region of interest" description="Disordered" evidence="1">
    <location>
        <begin position="1"/>
        <end position="20"/>
    </location>
</feature>
<evidence type="ECO:0000313" key="5">
    <source>
        <dbReference type="Proteomes" id="UP000679779"/>
    </source>
</evidence>
<dbReference type="Pfam" id="PF13786">
    <property type="entry name" value="DUF4179"/>
    <property type="match status" value="1"/>
</dbReference>
<keyword evidence="2" id="KW-0812">Transmembrane</keyword>
<protein>
    <recommendedName>
        <fullName evidence="3">DUF4179 domain-containing protein</fullName>
    </recommendedName>
</protein>
<dbReference type="EMBL" id="BORQ01000004">
    <property type="protein sequence ID" value="GIO32352.1"/>
    <property type="molecule type" value="Genomic_DNA"/>
</dbReference>
<reference evidence="4" key="1">
    <citation type="submission" date="2021-03" db="EMBL/GenBank/DDBJ databases">
        <title>Antimicrobial resistance genes in bacteria isolated from Japanese honey, and their potential for conferring macrolide and lincosamide resistance in the American foulbrood pathogen Paenibacillus larvae.</title>
        <authorList>
            <person name="Okamoto M."/>
            <person name="Kumagai M."/>
            <person name="Kanamori H."/>
            <person name="Takamatsu D."/>
        </authorList>
    </citation>
    <scope>NUCLEOTIDE SEQUENCE</scope>
    <source>
        <strain evidence="4">J2TS6</strain>
    </source>
</reference>
<evidence type="ECO:0000313" key="4">
    <source>
        <dbReference type="EMBL" id="GIO32352.1"/>
    </source>
</evidence>
<comment type="caution">
    <text evidence="4">The sequence shown here is derived from an EMBL/GenBank/DDBJ whole genome shotgun (WGS) entry which is preliminary data.</text>
</comment>
<name>A0A920CD35_9BACL</name>
<evidence type="ECO:0000256" key="2">
    <source>
        <dbReference type="SAM" id="Phobius"/>
    </source>
</evidence>
<keyword evidence="5" id="KW-1185">Reference proteome</keyword>
<gene>
    <name evidence="4" type="ORF">J2TS6_34930</name>
</gene>
<keyword evidence="2" id="KW-1133">Transmembrane helix</keyword>
<evidence type="ECO:0000256" key="1">
    <source>
        <dbReference type="SAM" id="MobiDB-lite"/>
    </source>
</evidence>
<organism evidence="4 5">
    <name type="scientific">Paenibacillus albilobatus</name>
    <dbReference type="NCBI Taxonomy" id="2716884"/>
    <lineage>
        <taxon>Bacteria</taxon>
        <taxon>Bacillati</taxon>
        <taxon>Bacillota</taxon>
        <taxon>Bacilli</taxon>
        <taxon>Bacillales</taxon>
        <taxon>Paenibacillaceae</taxon>
        <taxon>Paenibacillus</taxon>
    </lineage>
</organism>
<dbReference type="InterPro" id="IPR025436">
    <property type="entry name" value="DUF4179"/>
</dbReference>
<dbReference type="Gene3D" id="2.60.40.1630">
    <property type="entry name" value="bacillus anthracis domain"/>
    <property type="match status" value="1"/>
</dbReference>
<dbReference type="RefSeq" id="WP_212958054.1">
    <property type="nucleotide sequence ID" value="NZ_BORQ01000004.1"/>
</dbReference>
<dbReference type="AlphaFoldDB" id="A0A920CD35"/>
<evidence type="ECO:0000259" key="3">
    <source>
        <dbReference type="Pfam" id="PF13786"/>
    </source>
</evidence>
<feature type="domain" description="DUF4179" evidence="3">
    <location>
        <begin position="96"/>
        <end position="182"/>
    </location>
</feature>
<keyword evidence="2" id="KW-0472">Membrane</keyword>
<feature type="compositionally biased region" description="Polar residues" evidence="1">
    <location>
        <begin position="1"/>
        <end position="18"/>
    </location>
</feature>
<dbReference type="Proteomes" id="UP000679779">
    <property type="component" value="Unassembled WGS sequence"/>
</dbReference>
<proteinExistence type="predicted"/>
<sequence length="540" mass="60931">MRCSKLSQIKESIRSGNSVDEETRLHTQTCPECQSLLRLAEEEEKAWGELLFRAALPDGFTERVMASLADVEIENESESGERMLVIPFKRTRRTGRIIKKSALWAALLLIVTGTFTLYAQPSIADWVRSIFSNETSDSGMLDARKLGIVQNPHVKVKDKGYALEIDEVVADATRLVMGVKVTDPQGKALVYAIDWNDLHITDLSGNEVAELRGIEGSDSVEKLTFVFVKEIPMDALIVEAHVDRLQIPYTERVVEGNWDFRFKLDMQKANAMNITTPLHEKYKTPDGMLIQMEKLVRTPSGVRLELSTSLSREAAKRSPGGLEADQQLMFHFENEQGEDISSVNNLRAPHMETIISQNSEFRGGKRHWTFTFRYLPYDSQKLRFVLDGYSIPIRSSGSVELVPNELKRHPVVFKDQGDELTLSDFWVDRDPNLQKGTGPTVSLIRMNGKFRNMFNHDEWIVKDSDGKEYPVTYRGSVGWGVLNEAAGDPGFIVNGMGKLPEKATLIRTVTDKWYDNVEWSFELPKGKSIPGLENAAPPAY</sequence>
<feature type="transmembrane region" description="Helical" evidence="2">
    <location>
        <begin position="102"/>
        <end position="119"/>
    </location>
</feature>
<accession>A0A920CD35</accession>